<proteinExistence type="predicted"/>
<sequence>MAFLICRNIENLVVVYRDSIRGVDKKHQKNYPNPMMLNLSSSLLSSCYPKNMFTDDGFTYDSKKILTFGNNGRLSLLIYSKMKREFTPEMAKKINSRDSDHLCKTFEAIFKRVPFNTCISKFKNLFESRDMTEENREEIWEYLQMLSDLMVNEETHIERHMK</sequence>
<organism evidence="1">
    <name type="scientific">Pithovirus LCDPAC01</name>
    <dbReference type="NCBI Taxonomy" id="2506600"/>
    <lineage>
        <taxon>Viruses</taxon>
        <taxon>Pithoviruses</taxon>
    </lineage>
</organism>
<accession>A0A481YPB5</accession>
<protein>
    <submittedName>
        <fullName evidence="1">Uncharacterized protein</fullName>
    </submittedName>
</protein>
<reference evidence="1" key="1">
    <citation type="journal article" date="2019" name="MBio">
        <title>Virus Genomes from Deep Sea Sediments Expand the Ocean Megavirome and Support Independent Origins of Viral Gigantism.</title>
        <authorList>
            <person name="Backstrom D."/>
            <person name="Yutin N."/>
            <person name="Jorgensen S.L."/>
            <person name="Dharamshi J."/>
            <person name="Homa F."/>
            <person name="Zaremba-Niedwiedzka K."/>
            <person name="Spang A."/>
            <person name="Wolf Y.I."/>
            <person name="Koonin E.V."/>
            <person name="Ettema T.J."/>
        </authorList>
    </citation>
    <scope>NUCLEOTIDE SEQUENCE</scope>
</reference>
<name>A0A481YPB5_9VIRU</name>
<gene>
    <name evidence="1" type="ORF">LCDPAC01_01230</name>
</gene>
<evidence type="ECO:0000313" key="1">
    <source>
        <dbReference type="EMBL" id="QBK84642.1"/>
    </source>
</evidence>
<dbReference type="EMBL" id="MK500282">
    <property type="protein sequence ID" value="QBK84642.1"/>
    <property type="molecule type" value="Genomic_DNA"/>
</dbReference>